<evidence type="ECO:0000256" key="2">
    <source>
        <dbReference type="SAM" id="SignalP"/>
    </source>
</evidence>
<keyword evidence="4" id="KW-1185">Reference proteome</keyword>
<organism evidence="3 4">
    <name type="scientific">Apiospora kogelbergensis</name>
    <dbReference type="NCBI Taxonomy" id="1337665"/>
    <lineage>
        <taxon>Eukaryota</taxon>
        <taxon>Fungi</taxon>
        <taxon>Dikarya</taxon>
        <taxon>Ascomycota</taxon>
        <taxon>Pezizomycotina</taxon>
        <taxon>Sordariomycetes</taxon>
        <taxon>Xylariomycetidae</taxon>
        <taxon>Amphisphaeriales</taxon>
        <taxon>Apiosporaceae</taxon>
        <taxon>Apiospora</taxon>
    </lineage>
</organism>
<comment type="caution">
    <text evidence="3">The sequence shown here is derived from an EMBL/GenBank/DDBJ whole genome shotgun (WGS) entry which is preliminary data.</text>
</comment>
<sequence>MYNPYLPALLLAVSFTLSLATSLPGHPNPDRGDGDNVDDDDAEPAPKCVDLATRTPNWDLTNGRWNTIGGGANTIWFDARSSVTGVSTYCQGSDGMDYDGHLEYAWHFRSDNKSEIRFRENEMLLDIRSTLACEGAEEEGDHL</sequence>
<proteinExistence type="predicted"/>
<reference evidence="3 4" key="1">
    <citation type="submission" date="2023-01" db="EMBL/GenBank/DDBJ databases">
        <title>Analysis of 21 Apiospora genomes using comparative genomics revels a genus with tremendous synthesis potential of carbohydrate active enzymes and secondary metabolites.</title>
        <authorList>
            <person name="Sorensen T."/>
        </authorList>
    </citation>
    <scope>NUCLEOTIDE SEQUENCE [LARGE SCALE GENOMIC DNA]</scope>
    <source>
        <strain evidence="3 4">CBS 117206</strain>
    </source>
</reference>
<evidence type="ECO:0000256" key="1">
    <source>
        <dbReference type="SAM" id="MobiDB-lite"/>
    </source>
</evidence>
<dbReference type="Proteomes" id="UP001392437">
    <property type="component" value="Unassembled WGS sequence"/>
</dbReference>
<name>A0AAW0Q3U8_9PEZI</name>
<feature type="region of interest" description="Disordered" evidence="1">
    <location>
        <begin position="26"/>
        <end position="48"/>
    </location>
</feature>
<feature type="signal peptide" evidence="2">
    <location>
        <begin position="1"/>
        <end position="20"/>
    </location>
</feature>
<gene>
    <name evidence="3" type="ORF">PG999_014651</name>
</gene>
<evidence type="ECO:0000313" key="4">
    <source>
        <dbReference type="Proteomes" id="UP001392437"/>
    </source>
</evidence>
<feature type="chain" id="PRO_5043844430" evidence="2">
    <location>
        <begin position="21"/>
        <end position="143"/>
    </location>
</feature>
<keyword evidence="2" id="KW-0732">Signal</keyword>
<protein>
    <submittedName>
        <fullName evidence="3">Uncharacterized protein</fullName>
    </submittedName>
</protein>
<accession>A0AAW0Q3U8</accession>
<dbReference type="AlphaFoldDB" id="A0AAW0Q3U8"/>
<evidence type="ECO:0000313" key="3">
    <source>
        <dbReference type="EMBL" id="KAK8093064.1"/>
    </source>
</evidence>
<dbReference type="EMBL" id="JAQQWP010000012">
    <property type="protein sequence ID" value="KAK8093064.1"/>
    <property type="molecule type" value="Genomic_DNA"/>
</dbReference>